<protein>
    <submittedName>
        <fullName evidence="1">YtxH-like protein</fullName>
    </submittedName>
</protein>
<dbReference type="Pfam" id="PF12732">
    <property type="entry name" value="YtxH"/>
    <property type="match status" value="1"/>
</dbReference>
<dbReference type="EMBL" id="FOLQ01000023">
    <property type="protein sequence ID" value="SFE96568.1"/>
    <property type="molecule type" value="Genomic_DNA"/>
</dbReference>
<keyword evidence="2" id="KW-1185">Reference proteome</keyword>
<sequence>MIRFVTGLATGLAIAYLTAPNPGKASRDTLVDFAKDKAKRYKQIKEQLAETVAQVNHPTNVVKSQTGLSIQSLFTNKQAASRTTLVR</sequence>
<name>A0A1I2EVT3_9BACT</name>
<evidence type="ECO:0000313" key="1">
    <source>
        <dbReference type="EMBL" id="SFE96568.1"/>
    </source>
</evidence>
<dbReference type="AlphaFoldDB" id="A0A1I2EVT3"/>
<organism evidence="1 2">
    <name type="scientific">Spirosoma endophyticum</name>
    <dbReference type="NCBI Taxonomy" id="662367"/>
    <lineage>
        <taxon>Bacteria</taxon>
        <taxon>Pseudomonadati</taxon>
        <taxon>Bacteroidota</taxon>
        <taxon>Cytophagia</taxon>
        <taxon>Cytophagales</taxon>
        <taxon>Cytophagaceae</taxon>
        <taxon>Spirosoma</taxon>
    </lineage>
</organism>
<evidence type="ECO:0000313" key="2">
    <source>
        <dbReference type="Proteomes" id="UP000198598"/>
    </source>
</evidence>
<gene>
    <name evidence="1" type="ORF">SAMN05216167_12357</name>
</gene>
<dbReference type="OrthoDB" id="964153at2"/>
<accession>A0A1I2EVT3</accession>
<dbReference type="InterPro" id="IPR024623">
    <property type="entry name" value="YtxH"/>
</dbReference>
<reference evidence="1 2" key="1">
    <citation type="submission" date="2016-10" db="EMBL/GenBank/DDBJ databases">
        <authorList>
            <person name="de Groot N.N."/>
        </authorList>
    </citation>
    <scope>NUCLEOTIDE SEQUENCE [LARGE SCALE GENOMIC DNA]</scope>
    <source>
        <strain evidence="1 2">DSM 26130</strain>
    </source>
</reference>
<dbReference type="Proteomes" id="UP000198598">
    <property type="component" value="Unassembled WGS sequence"/>
</dbReference>
<dbReference type="RefSeq" id="WP_093833454.1">
    <property type="nucleotide sequence ID" value="NZ_FOLQ01000023.1"/>
</dbReference>
<proteinExistence type="predicted"/>